<reference evidence="1" key="1">
    <citation type="submission" date="2019-11" db="EMBL/GenBank/DDBJ databases">
        <title>Genome sequences of 17 halophilic strains isolated from different environments.</title>
        <authorList>
            <person name="Furrow R.E."/>
        </authorList>
    </citation>
    <scope>NUCLEOTIDE SEQUENCE</scope>
    <source>
        <strain evidence="1">22510_22_Filter</strain>
    </source>
</reference>
<keyword evidence="2" id="KW-1185">Reference proteome</keyword>
<organism evidence="1 2">
    <name type="scientific">Pontibacillus yanchengensis</name>
    <dbReference type="NCBI Taxonomy" id="462910"/>
    <lineage>
        <taxon>Bacteria</taxon>
        <taxon>Bacillati</taxon>
        <taxon>Bacillota</taxon>
        <taxon>Bacilli</taxon>
        <taxon>Bacillales</taxon>
        <taxon>Bacillaceae</taxon>
        <taxon>Pontibacillus</taxon>
    </lineage>
</organism>
<sequence length="367" mass="41330">MRKLGYIISLGLLFLMVACGVDNQTNTTQEDGENANSGDSNTDKLTIYTTLYPLQDFTEKIGGNHVEVQSILPAGANPHTFEPTSKTMVNISKSDLFIYNGASLEAYAESISESLKNEDVSILEASNGVDLIGHTHGEEESHGHEEQSGEEESHGHEEQSGEEESHGHEEQPGEEENHNHEEQTHKEEGDNHGDKDPHVWLDPTKAIPLAENIKDQLSSLKPEAKDDFEKNFEKLEERLKNLDEQYHETIENKSQNKILVSHAAYGYWEEAYGVEQVAIAGLSPSQEPSQQQLERIIEKSKKYELEYVIFEQNVTPKIAEVIQKEIGAESLRLHNLSVLTEKDMENNEDYFSLMKKNLNTLEKALSN</sequence>
<proteinExistence type="predicted"/>
<dbReference type="Proteomes" id="UP000466692">
    <property type="component" value="Unassembled WGS sequence"/>
</dbReference>
<evidence type="ECO:0000313" key="2">
    <source>
        <dbReference type="Proteomes" id="UP000466692"/>
    </source>
</evidence>
<comment type="caution">
    <text evidence="1">The sequence shown here is derived from an EMBL/GenBank/DDBJ whole genome shotgun (WGS) entry which is preliminary data.</text>
</comment>
<dbReference type="EMBL" id="WMEU01000007">
    <property type="protein sequence ID" value="MYL55305.1"/>
    <property type="molecule type" value="Genomic_DNA"/>
</dbReference>
<protein>
    <submittedName>
        <fullName evidence="1">Adhesin</fullName>
    </submittedName>
</protein>
<accession>A0ACC7VKY2</accession>
<name>A0ACC7VKY2_9BACI</name>
<evidence type="ECO:0000313" key="1">
    <source>
        <dbReference type="EMBL" id="MYL55305.1"/>
    </source>
</evidence>
<gene>
    <name evidence="1" type="ORF">GLW08_18440</name>
</gene>